<dbReference type="SUPFAM" id="SSF56349">
    <property type="entry name" value="DNA breaking-rejoining enzymes"/>
    <property type="match status" value="1"/>
</dbReference>
<sequence>MNETQQLSREQMADIFKAALTEHQAKLGLLADIERANPTAERSVLLEDEVAQGIAYTLLAEQGASARFPLPEQQKWIKNGHDTGFLVKVFEHLERLRDDRGIKISRQRLAGHVMNAGAEANAVNLTRAQPIYLRALGAALLAAGDRYGDAVASELDFAALIEEVRNAGSDGAVGPADPPIPSLDHAQLQGALAAGVPPEGTPSANVEATVEAAAVGTSSTIAFVSAALESKRRQDSEWDDKTCRQARFIFTLFDRYLREVHGLDDLCLVRQPHLAGFDSFLRGLHANFGKSIRDTERSITEIRSLAGAQVPKHGALQGATRNRHLTFLGQLIVYARTGLGLAIDPSLSTTAFRARRNKRGRDQRAVPDKAAVEKLFLRPIFTGCASWDDINTPGPEFFHRAEFFCSLLATYAGARREEYCGLAVDDVITDNGDIPYIHIAPNDFRRIKNLQSVRNLALHPEIVRLGFLDYVEAIKALGYRRLFPDLFSPSTKSPLGDRLYDQMLPSLRAVGFTPHQIRHFFGDELKQGEVLKEFRADLLGHGGESETTERYCNPLSIKGQMPHLLKLPMVSAHIERRPIRLLPWILTRDIAPWSRAAKTGSGNP</sequence>
<proteinExistence type="predicted"/>
<accession>A0A9Q4FUC1</accession>
<organism evidence="2 3">
    <name type="scientific">Devosia ureilytica</name>
    <dbReference type="NCBI Taxonomy" id="2952754"/>
    <lineage>
        <taxon>Bacteria</taxon>
        <taxon>Pseudomonadati</taxon>
        <taxon>Pseudomonadota</taxon>
        <taxon>Alphaproteobacteria</taxon>
        <taxon>Hyphomicrobiales</taxon>
        <taxon>Devosiaceae</taxon>
        <taxon>Devosia</taxon>
    </lineage>
</organism>
<protein>
    <recommendedName>
        <fullName evidence="4">Tyr recombinase domain-containing protein</fullName>
    </recommendedName>
</protein>
<comment type="caution">
    <text evidence="2">The sequence shown here is derived from an EMBL/GenBank/DDBJ whole genome shotgun (WGS) entry which is preliminary data.</text>
</comment>
<gene>
    <name evidence="2" type="ORF">NF348_15185</name>
</gene>
<dbReference type="GO" id="GO:0015074">
    <property type="term" value="P:DNA integration"/>
    <property type="evidence" value="ECO:0007669"/>
    <property type="project" value="InterPro"/>
</dbReference>
<dbReference type="InterPro" id="IPR011010">
    <property type="entry name" value="DNA_brk_join_enz"/>
</dbReference>
<evidence type="ECO:0000256" key="1">
    <source>
        <dbReference type="ARBA" id="ARBA00023172"/>
    </source>
</evidence>
<dbReference type="AlphaFoldDB" id="A0A9Q4FUC1"/>
<reference evidence="2" key="1">
    <citation type="submission" date="2022-06" db="EMBL/GenBank/DDBJ databases">
        <title>Devosia sp. XJ19-45 genome assembly.</title>
        <authorList>
            <person name="Li B."/>
            <person name="Cai M."/>
            <person name="Nie G."/>
            <person name="Li W."/>
        </authorList>
    </citation>
    <scope>NUCLEOTIDE SEQUENCE</scope>
    <source>
        <strain evidence="2">XJ19-45</strain>
    </source>
</reference>
<dbReference type="InterPro" id="IPR013762">
    <property type="entry name" value="Integrase-like_cat_sf"/>
</dbReference>
<dbReference type="GO" id="GO:0006310">
    <property type="term" value="P:DNA recombination"/>
    <property type="evidence" value="ECO:0007669"/>
    <property type="project" value="UniProtKB-KW"/>
</dbReference>
<evidence type="ECO:0000313" key="3">
    <source>
        <dbReference type="Proteomes" id="UP001060275"/>
    </source>
</evidence>
<evidence type="ECO:0008006" key="4">
    <source>
        <dbReference type="Google" id="ProtNLM"/>
    </source>
</evidence>
<dbReference type="Proteomes" id="UP001060275">
    <property type="component" value="Unassembled WGS sequence"/>
</dbReference>
<evidence type="ECO:0000313" key="2">
    <source>
        <dbReference type="EMBL" id="MCP8888459.1"/>
    </source>
</evidence>
<dbReference type="RefSeq" id="WP_254675716.1">
    <property type="nucleotide sequence ID" value="NZ_JAMWDU010000006.1"/>
</dbReference>
<dbReference type="Gene3D" id="1.10.443.10">
    <property type="entry name" value="Intergrase catalytic core"/>
    <property type="match status" value="1"/>
</dbReference>
<name>A0A9Q4FUC1_9HYPH</name>
<dbReference type="EMBL" id="JAMWDU010000006">
    <property type="protein sequence ID" value="MCP8888459.1"/>
    <property type="molecule type" value="Genomic_DNA"/>
</dbReference>
<keyword evidence="1" id="KW-0233">DNA recombination</keyword>
<dbReference type="GO" id="GO:0003677">
    <property type="term" value="F:DNA binding"/>
    <property type="evidence" value="ECO:0007669"/>
    <property type="project" value="InterPro"/>
</dbReference>
<keyword evidence="3" id="KW-1185">Reference proteome</keyword>